<dbReference type="InterPro" id="IPR021842">
    <property type="entry name" value="DUF3435"/>
</dbReference>
<proteinExistence type="predicted"/>
<dbReference type="Proteomes" id="UP000054567">
    <property type="component" value="Unassembled WGS sequence"/>
</dbReference>
<organism evidence="1 2">
    <name type="scientific">Coccidioides posadasii RMSCC 3488</name>
    <dbReference type="NCBI Taxonomy" id="454284"/>
    <lineage>
        <taxon>Eukaryota</taxon>
        <taxon>Fungi</taxon>
        <taxon>Dikarya</taxon>
        <taxon>Ascomycota</taxon>
        <taxon>Pezizomycotina</taxon>
        <taxon>Eurotiomycetes</taxon>
        <taxon>Eurotiomycetidae</taxon>
        <taxon>Onygenales</taxon>
        <taxon>Onygenaceae</taxon>
        <taxon>Coccidioides</taxon>
    </lineage>
</organism>
<dbReference type="AlphaFoldDB" id="A0A0J6FLB7"/>
<name>A0A0J6FLB7_COCPO</name>
<reference evidence="2" key="2">
    <citation type="journal article" date="2009" name="Genome Res.">
        <title>Comparative genomic analyses of the human fungal pathogens Coccidioides and their relatives.</title>
        <authorList>
            <person name="Sharpton T.J."/>
            <person name="Stajich J.E."/>
            <person name="Rounsley S.D."/>
            <person name="Gardner M.J."/>
            <person name="Wortman J.R."/>
            <person name="Jordar V.S."/>
            <person name="Maiti R."/>
            <person name="Kodira C.D."/>
            <person name="Neafsey D.E."/>
            <person name="Zeng Q."/>
            <person name="Hung C.-Y."/>
            <person name="McMahan C."/>
            <person name="Muszewska A."/>
            <person name="Grynberg M."/>
            <person name="Mandel M.A."/>
            <person name="Kellner E.M."/>
            <person name="Barker B.M."/>
            <person name="Galgiani J.N."/>
            <person name="Orbach M.J."/>
            <person name="Kirkland T.N."/>
            <person name="Cole G.T."/>
            <person name="Henn M.R."/>
            <person name="Birren B.W."/>
            <person name="Taylor J.W."/>
        </authorList>
    </citation>
    <scope>NUCLEOTIDE SEQUENCE [LARGE SCALE GENOMIC DNA]</scope>
    <source>
        <strain evidence="2">RMSCC 3488</strain>
    </source>
</reference>
<protein>
    <submittedName>
        <fullName evidence="1">Uncharacterized protein</fullName>
    </submittedName>
</protein>
<evidence type="ECO:0000313" key="1">
    <source>
        <dbReference type="EMBL" id="KMM71108.1"/>
    </source>
</evidence>
<reference evidence="1 2" key="1">
    <citation type="submission" date="2007-06" db="EMBL/GenBank/DDBJ databases">
        <title>The Genome Sequence of Coccidioides posadasii RMSCC_3488.</title>
        <authorList>
            <consortium name="Coccidioides Genome Resources Consortium"/>
            <consortium name="The Broad Institute Genome Sequencing Platform"/>
            <person name="Henn M.R."/>
            <person name="Sykes S."/>
            <person name="Young S."/>
            <person name="Jaffe D."/>
            <person name="Berlin A."/>
            <person name="Alvarez P."/>
            <person name="Butler J."/>
            <person name="Gnerre S."/>
            <person name="Grabherr M."/>
            <person name="Mauceli E."/>
            <person name="Brockman W."/>
            <person name="Kodira C."/>
            <person name="Alvarado L."/>
            <person name="Zeng Q."/>
            <person name="Crawford M."/>
            <person name="Antoine C."/>
            <person name="Devon K."/>
            <person name="Galgiani J."/>
            <person name="Orsborn K."/>
            <person name="Lewis M.L."/>
            <person name="Nusbaum C."/>
            <person name="Galagan J."/>
            <person name="Birren B."/>
        </authorList>
    </citation>
    <scope>NUCLEOTIDE SEQUENCE [LARGE SCALE GENOMIC DNA]</scope>
    <source>
        <strain evidence="1 2">RMSCC 3488</strain>
    </source>
</reference>
<sequence length="117" mass="13352">MTAGVLDSQLKTMSEIHRWLNLFYSHQFQYSSGKMLDESVLMPCLFVAGNADMKQLSGFVSEAQQNVIMNHATSSTFIKYYHTQCHDDIEWSEKQTVIDIKQQLSGSAVDKTAWQIL</sequence>
<dbReference type="Pfam" id="PF11917">
    <property type="entry name" value="DUF3435"/>
    <property type="match status" value="2"/>
</dbReference>
<evidence type="ECO:0000313" key="2">
    <source>
        <dbReference type="Proteomes" id="UP000054567"/>
    </source>
</evidence>
<gene>
    <name evidence="1" type="ORF">CPAG_07415</name>
</gene>
<dbReference type="VEuPathDB" id="FungiDB:CPAG_07415"/>
<accession>A0A0J6FLB7</accession>
<dbReference type="EMBL" id="DS268112">
    <property type="protein sequence ID" value="KMM71108.1"/>
    <property type="molecule type" value="Genomic_DNA"/>
</dbReference>
<reference evidence="2" key="3">
    <citation type="journal article" date="2010" name="Genome Res.">
        <title>Population genomic sequencing of Coccidioides fungi reveals recent hybridization and transposon control.</title>
        <authorList>
            <person name="Neafsey D.E."/>
            <person name="Barker B.M."/>
            <person name="Sharpton T.J."/>
            <person name="Stajich J.E."/>
            <person name="Park D.J."/>
            <person name="Whiston E."/>
            <person name="Hung C.-Y."/>
            <person name="McMahan C."/>
            <person name="White J."/>
            <person name="Sykes S."/>
            <person name="Heiman D."/>
            <person name="Young S."/>
            <person name="Zeng Q."/>
            <person name="Abouelleil A."/>
            <person name="Aftuck L."/>
            <person name="Bessette D."/>
            <person name="Brown A."/>
            <person name="FitzGerald M."/>
            <person name="Lui A."/>
            <person name="Macdonald J.P."/>
            <person name="Priest M."/>
            <person name="Orbach M.J."/>
            <person name="Galgiani J.N."/>
            <person name="Kirkland T.N."/>
            <person name="Cole G.T."/>
            <person name="Birren B.W."/>
            <person name="Henn M.R."/>
            <person name="Taylor J.W."/>
            <person name="Rounsley S.D."/>
        </authorList>
    </citation>
    <scope>NUCLEOTIDE SEQUENCE [LARGE SCALE GENOMIC DNA]</scope>
    <source>
        <strain evidence="2">RMSCC 3488</strain>
    </source>
</reference>